<dbReference type="InterPro" id="IPR003347">
    <property type="entry name" value="JmjC_dom"/>
</dbReference>
<dbReference type="AlphaFoldDB" id="A0A4R0RKJ3"/>
<comment type="cofactor">
    <cofactor evidence="1">
        <name>Fe(2+)</name>
        <dbReference type="ChEBI" id="CHEBI:29033"/>
    </cofactor>
</comment>
<comment type="caution">
    <text evidence="23">The sequence shown here is derived from an EMBL/GenBank/DDBJ whole genome shotgun (WGS) entry which is preliminary data.</text>
</comment>
<feature type="compositionally biased region" description="Polar residues" evidence="20">
    <location>
        <begin position="527"/>
        <end position="539"/>
    </location>
</feature>
<dbReference type="STRING" id="92696.A0A4R0RKJ3"/>
<evidence type="ECO:0000256" key="14">
    <source>
        <dbReference type="ARBA" id="ARBA00023015"/>
    </source>
</evidence>
<dbReference type="PROSITE" id="PS51184">
    <property type="entry name" value="JMJC"/>
    <property type="match status" value="1"/>
</dbReference>
<accession>A0A4R0RKJ3</accession>
<evidence type="ECO:0000256" key="16">
    <source>
        <dbReference type="ARBA" id="ARBA00023242"/>
    </source>
</evidence>
<comment type="subcellular location">
    <subcellularLocation>
        <location evidence="3">Nucleus</location>
    </subcellularLocation>
</comment>
<evidence type="ECO:0000256" key="3">
    <source>
        <dbReference type="ARBA" id="ARBA00004123"/>
    </source>
</evidence>
<feature type="region of interest" description="Disordered" evidence="20">
    <location>
        <begin position="470"/>
        <end position="492"/>
    </location>
</feature>
<feature type="region of interest" description="Disordered" evidence="20">
    <location>
        <begin position="646"/>
        <end position="702"/>
    </location>
</feature>
<keyword evidence="10" id="KW-0156">Chromatin regulator</keyword>
<proteinExistence type="inferred from homology"/>
<dbReference type="SMART" id="SM00558">
    <property type="entry name" value="JmjC"/>
    <property type="match status" value="1"/>
</dbReference>
<comment type="catalytic activity">
    <reaction evidence="18">
        <text>N(6),N(6)-dimethyl-L-lysyl(36)-[histone H3] + 2 2-oxoglutarate + 2 O2 = L-lysyl(36)-[histone H3] + 2 formaldehyde + 2 succinate + 2 CO2</text>
        <dbReference type="Rhea" id="RHEA:42032"/>
        <dbReference type="Rhea" id="RHEA-COMP:9785"/>
        <dbReference type="Rhea" id="RHEA-COMP:9787"/>
        <dbReference type="ChEBI" id="CHEBI:15379"/>
        <dbReference type="ChEBI" id="CHEBI:16526"/>
        <dbReference type="ChEBI" id="CHEBI:16810"/>
        <dbReference type="ChEBI" id="CHEBI:16842"/>
        <dbReference type="ChEBI" id="CHEBI:29969"/>
        <dbReference type="ChEBI" id="CHEBI:30031"/>
        <dbReference type="ChEBI" id="CHEBI:61976"/>
        <dbReference type="EC" id="1.14.11.27"/>
    </reaction>
</comment>
<dbReference type="InterPro" id="IPR011011">
    <property type="entry name" value="Znf_FYVE_PHD"/>
</dbReference>
<dbReference type="GO" id="GO:0005634">
    <property type="term" value="C:nucleus"/>
    <property type="evidence" value="ECO:0007669"/>
    <property type="project" value="UniProtKB-SubCell"/>
</dbReference>
<keyword evidence="24" id="KW-1185">Reference proteome</keyword>
<feature type="region of interest" description="Disordered" evidence="20">
    <location>
        <begin position="513"/>
        <end position="592"/>
    </location>
</feature>
<evidence type="ECO:0000256" key="15">
    <source>
        <dbReference type="ARBA" id="ARBA00023163"/>
    </source>
</evidence>
<dbReference type="EC" id="1.14.11.27" evidence="5"/>
<evidence type="ECO:0000256" key="12">
    <source>
        <dbReference type="ARBA" id="ARBA00023002"/>
    </source>
</evidence>
<keyword evidence="13" id="KW-0408">Iron</keyword>
<keyword evidence="11" id="KW-0223">Dioxygenase</keyword>
<evidence type="ECO:0000256" key="7">
    <source>
        <dbReference type="ARBA" id="ARBA00022723"/>
    </source>
</evidence>
<dbReference type="PROSITE" id="PS01359">
    <property type="entry name" value="ZF_PHD_1"/>
    <property type="match status" value="1"/>
</dbReference>
<keyword evidence="16" id="KW-0539">Nucleus</keyword>
<dbReference type="EMBL" id="RWJN01000090">
    <property type="protein sequence ID" value="TCD67652.1"/>
    <property type="molecule type" value="Genomic_DNA"/>
</dbReference>
<evidence type="ECO:0000313" key="23">
    <source>
        <dbReference type="EMBL" id="TCD67652.1"/>
    </source>
</evidence>
<evidence type="ECO:0000256" key="6">
    <source>
        <dbReference type="ARBA" id="ARBA00015153"/>
    </source>
</evidence>
<evidence type="ECO:0000259" key="22">
    <source>
        <dbReference type="PROSITE" id="PS51184"/>
    </source>
</evidence>
<feature type="compositionally biased region" description="Basic and acidic residues" evidence="20">
    <location>
        <begin position="567"/>
        <end position="592"/>
    </location>
</feature>
<dbReference type="GO" id="GO:0140680">
    <property type="term" value="F:histone H3K36me/H3K36me2 demethylase activity"/>
    <property type="evidence" value="ECO:0007669"/>
    <property type="project" value="UniProtKB-EC"/>
</dbReference>
<evidence type="ECO:0000256" key="8">
    <source>
        <dbReference type="ARBA" id="ARBA00022771"/>
    </source>
</evidence>
<keyword evidence="9" id="KW-0862">Zinc</keyword>
<dbReference type="SMART" id="SM00249">
    <property type="entry name" value="PHD"/>
    <property type="match status" value="1"/>
</dbReference>
<evidence type="ECO:0000256" key="13">
    <source>
        <dbReference type="ARBA" id="ARBA00023004"/>
    </source>
</evidence>
<keyword evidence="15" id="KW-0804">Transcription</keyword>
<dbReference type="Gene3D" id="3.30.40.10">
    <property type="entry name" value="Zinc/RING finger domain, C3HC4 (zinc finger)"/>
    <property type="match status" value="1"/>
</dbReference>
<dbReference type="PROSITE" id="PS50016">
    <property type="entry name" value="ZF_PHD_2"/>
    <property type="match status" value="1"/>
</dbReference>
<evidence type="ECO:0000256" key="9">
    <source>
        <dbReference type="ARBA" id="ARBA00022833"/>
    </source>
</evidence>
<dbReference type="Gene3D" id="2.60.120.650">
    <property type="entry name" value="Cupin"/>
    <property type="match status" value="1"/>
</dbReference>
<dbReference type="SUPFAM" id="SSF57903">
    <property type="entry name" value="FYVE/PHD zinc finger"/>
    <property type="match status" value="1"/>
</dbReference>
<evidence type="ECO:0000313" key="24">
    <source>
        <dbReference type="Proteomes" id="UP000292702"/>
    </source>
</evidence>
<evidence type="ECO:0000256" key="1">
    <source>
        <dbReference type="ARBA" id="ARBA00001954"/>
    </source>
</evidence>
<evidence type="ECO:0000256" key="11">
    <source>
        <dbReference type="ARBA" id="ARBA00022964"/>
    </source>
</evidence>
<evidence type="ECO:0000256" key="4">
    <source>
        <dbReference type="ARBA" id="ARBA00008037"/>
    </source>
</evidence>
<keyword evidence="12" id="KW-0560">Oxidoreductase</keyword>
<evidence type="ECO:0000256" key="20">
    <source>
        <dbReference type="SAM" id="MobiDB-lite"/>
    </source>
</evidence>
<comment type="function">
    <text evidence="2">Histone demethylase that specifically demethylates 'Lys-36' of histone H3, thereby playing a central role in histone code.</text>
</comment>
<dbReference type="InterPro" id="IPR019786">
    <property type="entry name" value="Zinc_finger_PHD-type_CS"/>
</dbReference>
<comment type="similarity">
    <text evidence="4">Belongs to the JHDM1 histone demethylase family.</text>
</comment>
<dbReference type="OrthoDB" id="5876800at2759"/>
<dbReference type="GO" id="GO:0008270">
    <property type="term" value="F:zinc ion binding"/>
    <property type="evidence" value="ECO:0007669"/>
    <property type="project" value="UniProtKB-KW"/>
</dbReference>
<sequence length="702" mass="79598">MARARRRSGRLNAANGTPEPSDEQPPNGSQQTQPEEENETAATTTTQPDEEVTVKKQEDDKCPACSPDTPPVDTESWVRCDACKRWFHWRCAGKGELEAIDKWFCRPCLDEDTKRVITMKPPARKSSRKRAQRDYAGLNVGQETDPLRWTRILETREIKPHNFKRMKGSEITLDWIEHDPDAFKEPIFIESPEGLGMKMPDSSFSPQDVADILGDDTPVEVIDVATQANAPGWTLGKWAEYFKKGPEARDRIRNIISLEVSGTDLADKILPPRLVREMDWVEKFWPSSKKGRGHQFPKVQLYCLMGVTNAWTDWHIDFAGSSVYYHIVFYFIRPTPANLAAYERWSGTEMQNHSWLGDMCDEVYKVELTQGNTLIIPTGWIHAVYTPVDTLVFGGNYLHSYNVATQLRVREIEINTHVPKRFRYPHFTKLCWYAAEKYLRDLKAKEEFSPRVLESVEALADFLVSESRTMEKGADPAKRESREQVPGDKIKDGPALARELRWRVRLAEGYASDEDSHTRSLKKRKGLSSNGDAASTSGAGSKRKRISEEHDDSRTAMFRNFQPKGWDVIEDKAGQKEEKTIRKRKVDDSGEDWKHAWSQETVDADDEAEEEATVTSTRSVLIKVRRSGKGIERHRVERVLEDWTWPATSGDSTDVKMKDEDSPPVNGYANGTAAADIDVQPNGTAEGEASNAMDVEVNGQAD</sequence>
<dbReference type="InterPro" id="IPR013083">
    <property type="entry name" value="Znf_RING/FYVE/PHD"/>
</dbReference>
<feature type="domain" description="JmjC" evidence="22">
    <location>
        <begin position="259"/>
        <end position="414"/>
    </location>
</feature>
<evidence type="ECO:0000256" key="17">
    <source>
        <dbReference type="ARBA" id="ARBA00031083"/>
    </source>
</evidence>
<keyword evidence="8 19" id="KW-0863">Zinc-finger</keyword>
<protein>
    <recommendedName>
        <fullName evidence="6">JmjC domain-containing histone demethylation protein 1</fullName>
        <ecNumber evidence="5">1.14.11.27</ecNumber>
    </recommendedName>
    <alternativeName>
        <fullName evidence="17">[Histone-H3]-lysine-36 demethylase 1</fullName>
    </alternativeName>
</protein>
<dbReference type="SUPFAM" id="SSF51197">
    <property type="entry name" value="Clavaminate synthase-like"/>
    <property type="match status" value="1"/>
</dbReference>
<evidence type="ECO:0000256" key="18">
    <source>
        <dbReference type="ARBA" id="ARBA00047915"/>
    </source>
</evidence>
<dbReference type="CDD" id="cd15517">
    <property type="entry name" value="PHD_TCF19_like"/>
    <property type="match status" value="1"/>
</dbReference>
<evidence type="ECO:0000256" key="5">
    <source>
        <dbReference type="ARBA" id="ARBA00013246"/>
    </source>
</evidence>
<evidence type="ECO:0000256" key="19">
    <source>
        <dbReference type="PROSITE-ProRule" id="PRU00146"/>
    </source>
</evidence>
<evidence type="ECO:0000259" key="21">
    <source>
        <dbReference type="PROSITE" id="PS50016"/>
    </source>
</evidence>
<dbReference type="Pfam" id="PF17811">
    <property type="entry name" value="JHD"/>
    <property type="match status" value="1"/>
</dbReference>
<dbReference type="InterPro" id="IPR019787">
    <property type="entry name" value="Znf_PHD-finger"/>
</dbReference>
<organism evidence="23 24">
    <name type="scientific">Steccherinum ochraceum</name>
    <dbReference type="NCBI Taxonomy" id="92696"/>
    <lineage>
        <taxon>Eukaryota</taxon>
        <taxon>Fungi</taxon>
        <taxon>Dikarya</taxon>
        <taxon>Basidiomycota</taxon>
        <taxon>Agaricomycotina</taxon>
        <taxon>Agaricomycetes</taxon>
        <taxon>Polyporales</taxon>
        <taxon>Steccherinaceae</taxon>
        <taxon>Steccherinum</taxon>
    </lineage>
</organism>
<dbReference type="Proteomes" id="UP000292702">
    <property type="component" value="Unassembled WGS sequence"/>
</dbReference>
<dbReference type="InterPro" id="IPR050690">
    <property type="entry name" value="JHDM1_Histone_Demethylase"/>
</dbReference>
<dbReference type="InterPro" id="IPR001965">
    <property type="entry name" value="Znf_PHD"/>
</dbReference>
<keyword evidence="7" id="KW-0479">Metal-binding</keyword>
<name>A0A4R0RKJ3_9APHY</name>
<evidence type="ECO:0000256" key="10">
    <source>
        <dbReference type="ARBA" id="ARBA00022853"/>
    </source>
</evidence>
<reference evidence="23 24" key="1">
    <citation type="submission" date="2018-11" db="EMBL/GenBank/DDBJ databases">
        <title>Genome assembly of Steccherinum ochraceum LE-BIN_3174, the white-rot fungus of the Steccherinaceae family (The Residual Polyporoid clade, Polyporales, Basidiomycota).</title>
        <authorList>
            <person name="Fedorova T.V."/>
            <person name="Glazunova O.A."/>
            <person name="Landesman E.O."/>
            <person name="Moiseenko K.V."/>
            <person name="Psurtseva N.V."/>
            <person name="Savinova O.S."/>
            <person name="Shakhova N.V."/>
            <person name="Tyazhelova T.V."/>
            <person name="Vasina D.V."/>
        </authorList>
    </citation>
    <scope>NUCLEOTIDE SEQUENCE [LARGE SCALE GENOMIC DNA]</scope>
    <source>
        <strain evidence="23 24">LE-BIN_3174</strain>
    </source>
</reference>
<feature type="compositionally biased region" description="Basic and acidic residues" evidence="20">
    <location>
        <begin position="52"/>
        <end position="62"/>
    </location>
</feature>
<feature type="domain" description="PHD-type" evidence="21">
    <location>
        <begin position="59"/>
        <end position="111"/>
    </location>
</feature>
<dbReference type="PANTHER" id="PTHR23123">
    <property type="entry name" value="PHD/F-BOX CONTAINING PROTEIN"/>
    <property type="match status" value="1"/>
</dbReference>
<gene>
    <name evidence="23" type="primary">JHD1</name>
    <name evidence="23" type="ORF">EIP91_012162</name>
</gene>
<keyword evidence="14" id="KW-0805">Transcription regulation</keyword>
<evidence type="ECO:0000256" key="2">
    <source>
        <dbReference type="ARBA" id="ARBA00003909"/>
    </source>
</evidence>
<feature type="region of interest" description="Disordered" evidence="20">
    <location>
        <begin position="1"/>
        <end position="74"/>
    </location>
</feature>
<dbReference type="InterPro" id="IPR041070">
    <property type="entry name" value="JHD"/>
</dbReference>